<dbReference type="GO" id="GO:0005524">
    <property type="term" value="F:ATP binding"/>
    <property type="evidence" value="ECO:0007669"/>
    <property type="project" value="UniProtKB-KW"/>
</dbReference>
<dbReference type="Pfam" id="PF01381">
    <property type="entry name" value="HTH_3"/>
    <property type="match status" value="1"/>
</dbReference>
<dbReference type="PROSITE" id="PS51459">
    <property type="entry name" value="FIDO"/>
    <property type="match status" value="1"/>
</dbReference>
<feature type="active site" evidence="1">
    <location>
        <position position="237"/>
    </location>
</feature>
<sequence length="308" mass="35352">MTYSQKLQLILQLSGLTQEKLAAKIVVSFATLNSWLNKRSEPRAKAQEKIDDLYREYSGEKTIPKNILKAKKTQILQKSKKYPNIINTIMSIPDIYQEFQLALTYHSNSIEGSMLTRVETAHILFDNALFPNRSLIEHLEAKNHQTALRFLFDYLALKHPLDEKLILKLHGILLNGINSEAGFYRRAEARIVGSNIPTANYVKIPYLMGKLSKRIANNNKDIVAKSTKIHSEFEKIHPFSDGNGRIGRLLLVAMLLKQNLPPAIIRQEDKPKYLRYLNISQTKDDFSLWGEFLCDSILLGFDILERKI</sequence>
<dbReference type="InterPro" id="IPR036597">
    <property type="entry name" value="Fido-like_dom_sf"/>
</dbReference>
<accession>A0A554LI28</accession>
<protein>
    <submittedName>
        <fullName evidence="6">Filamentation induced by cAMP protein Fic</fullName>
    </submittedName>
</protein>
<dbReference type="EMBL" id="VMGK01000023">
    <property type="protein sequence ID" value="TSC92513.1"/>
    <property type="molecule type" value="Genomic_DNA"/>
</dbReference>
<dbReference type="GO" id="GO:0003677">
    <property type="term" value="F:DNA binding"/>
    <property type="evidence" value="ECO:0007669"/>
    <property type="project" value="InterPro"/>
</dbReference>
<dbReference type="SUPFAM" id="SSF140931">
    <property type="entry name" value="Fic-like"/>
    <property type="match status" value="1"/>
</dbReference>
<evidence type="ECO:0000313" key="7">
    <source>
        <dbReference type="Proteomes" id="UP000315689"/>
    </source>
</evidence>
<dbReference type="AlphaFoldDB" id="A0A554LI28"/>
<dbReference type="SMART" id="SM00530">
    <property type="entry name" value="HTH_XRE"/>
    <property type="match status" value="1"/>
</dbReference>
<keyword evidence="2" id="KW-0067">ATP-binding</keyword>
<evidence type="ECO:0000259" key="5">
    <source>
        <dbReference type="PROSITE" id="PS51459"/>
    </source>
</evidence>
<name>A0A554LI28_9BACT</name>
<dbReference type="PROSITE" id="PS50943">
    <property type="entry name" value="HTH_CROC1"/>
    <property type="match status" value="1"/>
</dbReference>
<organism evidence="6 7">
    <name type="scientific">Candidatus Berkelbacteria bacterium Licking1014_7</name>
    <dbReference type="NCBI Taxonomy" id="2017147"/>
    <lineage>
        <taxon>Bacteria</taxon>
        <taxon>Candidatus Berkelbacteria</taxon>
    </lineage>
</organism>
<dbReference type="Gene3D" id="1.10.260.40">
    <property type="entry name" value="lambda repressor-like DNA-binding domains"/>
    <property type="match status" value="1"/>
</dbReference>
<evidence type="ECO:0000313" key="6">
    <source>
        <dbReference type="EMBL" id="TSC92513.1"/>
    </source>
</evidence>
<evidence type="ECO:0000259" key="4">
    <source>
        <dbReference type="PROSITE" id="PS50943"/>
    </source>
</evidence>
<dbReference type="SUPFAM" id="SSF47413">
    <property type="entry name" value="lambda repressor-like DNA-binding domains"/>
    <property type="match status" value="1"/>
</dbReference>
<dbReference type="InterPro" id="IPR001387">
    <property type="entry name" value="Cro/C1-type_HTH"/>
</dbReference>
<dbReference type="Gene3D" id="1.10.3290.10">
    <property type="entry name" value="Fido-like domain"/>
    <property type="match status" value="1"/>
</dbReference>
<evidence type="ECO:0000256" key="1">
    <source>
        <dbReference type="PIRSR" id="PIRSR640198-1"/>
    </source>
</evidence>
<proteinExistence type="predicted"/>
<keyword evidence="2" id="KW-0547">Nucleotide-binding</keyword>
<gene>
    <name evidence="6" type="ORF">CEN89_650</name>
</gene>
<dbReference type="CDD" id="cd00093">
    <property type="entry name" value="HTH_XRE"/>
    <property type="match status" value="1"/>
</dbReference>
<dbReference type="Proteomes" id="UP000315689">
    <property type="component" value="Unassembled WGS sequence"/>
</dbReference>
<feature type="site" description="Important for autoinhibition of adenylyltransferase activity" evidence="3">
    <location>
        <position position="111"/>
    </location>
</feature>
<comment type="caution">
    <text evidence="6">The sequence shown here is derived from an EMBL/GenBank/DDBJ whole genome shotgun (WGS) entry which is preliminary data.</text>
</comment>
<evidence type="ECO:0000256" key="3">
    <source>
        <dbReference type="PIRSR" id="PIRSR640198-3"/>
    </source>
</evidence>
<dbReference type="PANTHER" id="PTHR13504">
    <property type="entry name" value="FIDO DOMAIN-CONTAINING PROTEIN DDB_G0283145"/>
    <property type="match status" value="1"/>
</dbReference>
<dbReference type="InterPro" id="IPR010982">
    <property type="entry name" value="Lambda_DNA-bd_dom_sf"/>
</dbReference>
<evidence type="ECO:0000256" key="2">
    <source>
        <dbReference type="PIRSR" id="PIRSR640198-2"/>
    </source>
</evidence>
<reference evidence="6 7" key="1">
    <citation type="submission" date="2017-07" db="EMBL/GenBank/DDBJ databases">
        <title>Mechanisms for carbon and nitrogen cycling indicate functional differentiation within the Candidate Phyla Radiation.</title>
        <authorList>
            <person name="Danczak R.E."/>
            <person name="Johnston M.D."/>
            <person name="Kenah C."/>
            <person name="Slattery M."/>
            <person name="Wrighton K.C."/>
            <person name="Wilkins M.J."/>
        </authorList>
    </citation>
    <scope>NUCLEOTIDE SEQUENCE [LARGE SCALE GENOMIC DNA]</scope>
    <source>
        <strain evidence="6">Licking1014_7</strain>
    </source>
</reference>
<dbReference type="InterPro" id="IPR003812">
    <property type="entry name" value="Fido"/>
</dbReference>
<feature type="domain" description="Fido" evidence="5">
    <location>
        <begin position="161"/>
        <end position="295"/>
    </location>
</feature>
<dbReference type="Pfam" id="PF02661">
    <property type="entry name" value="Fic"/>
    <property type="match status" value="1"/>
</dbReference>
<dbReference type="InterPro" id="IPR040198">
    <property type="entry name" value="Fido_containing"/>
</dbReference>
<feature type="domain" description="HTH cro/C1-type" evidence="4">
    <location>
        <begin position="7"/>
        <end position="50"/>
    </location>
</feature>
<feature type="binding site" evidence="2">
    <location>
        <begin position="241"/>
        <end position="248"/>
    </location>
    <ligand>
        <name>ATP</name>
        <dbReference type="ChEBI" id="CHEBI:30616"/>
    </ligand>
</feature>
<dbReference type="PANTHER" id="PTHR13504:SF38">
    <property type="entry name" value="FIDO DOMAIN-CONTAINING PROTEIN"/>
    <property type="match status" value="1"/>
</dbReference>